<dbReference type="PRINTS" id="PR00109">
    <property type="entry name" value="TYRKINASE"/>
</dbReference>
<keyword evidence="4 10" id="KW-0547">Nucleotide-binding</keyword>
<dbReference type="PROSITE" id="PS00109">
    <property type="entry name" value="PROTEIN_KINASE_TYR"/>
    <property type="match status" value="1"/>
</dbReference>
<dbReference type="OrthoDB" id="26722at2759"/>
<comment type="subcellular location">
    <subcellularLocation>
        <location evidence="2">Endomembrane system</location>
    </subcellularLocation>
    <subcellularLocation>
        <location evidence="1">Membrane</location>
        <topology evidence="1">Single-pass membrane protein</topology>
    </subcellularLocation>
</comment>
<dbReference type="Pfam" id="PF07714">
    <property type="entry name" value="PK_Tyr_Ser-Thr"/>
    <property type="match status" value="1"/>
</dbReference>
<feature type="domain" description="Protein kinase" evidence="12">
    <location>
        <begin position="220"/>
        <end position="515"/>
    </location>
</feature>
<dbReference type="GO" id="GO:0043235">
    <property type="term" value="C:receptor complex"/>
    <property type="evidence" value="ECO:0007669"/>
    <property type="project" value="TreeGrafter"/>
</dbReference>
<dbReference type="EMBL" id="LNIX01000003">
    <property type="protein sequence ID" value="OXA57693.1"/>
    <property type="molecule type" value="Genomic_DNA"/>
</dbReference>
<keyword evidence="11" id="KW-1133">Transmembrane helix</keyword>
<evidence type="ECO:0000259" key="12">
    <source>
        <dbReference type="PROSITE" id="PS50011"/>
    </source>
</evidence>
<dbReference type="PROSITE" id="PS00107">
    <property type="entry name" value="PROTEIN_KINASE_ATP"/>
    <property type="match status" value="1"/>
</dbReference>
<protein>
    <submittedName>
        <fullName evidence="13">Vascular endothelial growth factor receptor 3</fullName>
    </submittedName>
</protein>
<gene>
    <name evidence="13" type="ORF">Fcan01_06403</name>
</gene>
<evidence type="ECO:0000256" key="4">
    <source>
        <dbReference type="ARBA" id="ARBA00022741"/>
    </source>
</evidence>
<dbReference type="InterPro" id="IPR000719">
    <property type="entry name" value="Prot_kinase_dom"/>
</dbReference>
<dbReference type="SUPFAM" id="SSF56112">
    <property type="entry name" value="Protein kinase-like (PK-like)"/>
    <property type="match status" value="1"/>
</dbReference>
<proteinExistence type="predicted"/>
<feature type="transmembrane region" description="Helical" evidence="11">
    <location>
        <begin position="142"/>
        <end position="160"/>
    </location>
</feature>
<dbReference type="GO" id="GO:0012505">
    <property type="term" value="C:endomembrane system"/>
    <property type="evidence" value="ECO:0007669"/>
    <property type="project" value="UniProtKB-SubCell"/>
</dbReference>
<dbReference type="PANTHER" id="PTHR24416:SF600">
    <property type="entry name" value="PDGF- AND VEGF-RECEPTOR RELATED, ISOFORM J"/>
    <property type="match status" value="1"/>
</dbReference>
<evidence type="ECO:0000256" key="11">
    <source>
        <dbReference type="SAM" id="Phobius"/>
    </source>
</evidence>
<sequence length="549" mass="63078">MGKEKVQYESLPGYKYKAPCLGFFLQGGVKALAIVDVGVEIATMTVLSIGLSGFISDWWSMHGRGEYAKFYFRFVHWTYSYLYNIICIVLSKRLFVAASQREKSALTTWLILSICLYLPLLSLFLVHTFWAKWAHTSGGAAFGVHVAYKLYLFWVVFCFIREIKYYSRINFALRKLSDQDIEEFVYGNPAIPPEDEDDGEKFADKPYKPEFEIPLNRLQIDDSNPLGRGAFGLVLKARLFKEDGDPFCQNQFETVAVKTVDKDADDVYFRALLSELKILVYIGRHENIVNLIGACTSELKERKLYVLVEFCALGSMLNYIRANKGLFVNEISQSRNEWERSCSSYITTSELYSFSTTDLIKWSMETAAGMEFLAGKKVIHGDLAARNILLTIEKTVKLADFGLSHQLYHYSSYVARKEKPMPFRWMSVESLTERKLSSLSDVWSFGVTIWEFFTHGATPFGRWSYSDDFVDLLKSGSLRLEKPIFADSKIYDKLLQCWHLEPRCRPSFSELKIFFSEILKHNHVQTLQPMAFVPPVEYVAIGIFGNEMV</sequence>
<evidence type="ECO:0000256" key="1">
    <source>
        <dbReference type="ARBA" id="ARBA00004167"/>
    </source>
</evidence>
<feature type="transmembrane region" description="Helical" evidence="11">
    <location>
        <begin position="31"/>
        <end position="54"/>
    </location>
</feature>
<organism evidence="13 14">
    <name type="scientific">Folsomia candida</name>
    <name type="common">Springtail</name>
    <dbReference type="NCBI Taxonomy" id="158441"/>
    <lineage>
        <taxon>Eukaryota</taxon>
        <taxon>Metazoa</taxon>
        <taxon>Ecdysozoa</taxon>
        <taxon>Arthropoda</taxon>
        <taxon>Hexapoda</taxon>
        <taxon>Collembola</taxon>
        <taxon>Entomobryomorpha</taxon>
        <taxon>Isotomoidea</taxon>
        <taxon>Isotomidae</taxon>
        <taxon>Proisotominae</taxon>
        <taxon>Folsomia</taxon>
    </lineage>
</organism>
<dbReference type="PANTHER" id="PTHR24416">
    <property type="entry name" value="TYROSINE-PROTEIN KINASE RECEPTOR"/>
    <property type="match status" value="1"/>
</dbReference>
<feature type="transmembrane region" description="Helical" evidence="11">
    <location>
        <begin position="107"/>
        <end position="130"/>
    </location>
</feature>
<evidence type="ECO:0000256" key="8">
    <source>
        <dbReference type="ARBA" id="ARBA00023137"/>
    </source>
</evidence>
<dbReference type="CDD" id="cd00192">
    <property type="entry name" value="PTKc"/>
    <property type="match status" value="1"/>
</dbReference>
<dbReference type="InterPro" id="IPR017441">
    <property type="entry name" value="Protein_kinase_ATP_BS"/>
</dbReference>
<dbReference type="InterPro" id="IPR001245">
    <property type="entry name" value="Ser-Thr/Tyr_kinase_cat_dom"/>
</dbReference>
<keyword evidence="7 11" id="KW-0472">Membrane</keyword>
<dbReference type="Gene3D" id="3.30.200.20">
    <property type="entry name" value="Phosphorylase Kinase, domain 1"/>
    <property type="match status" value="1"/>
</dbReference>
<feature type="binding site" evidence="10">
    <location>
        <position position="258"/>
    </location>
    <ligand>
        <name>ATP</name>
        <dbReference type="ChEBI" id="CHEBI:30616"/>
    </ligand>
</feature>
<evidence type="ECO:0000256" key="2">
    <source>
        <dbReference type="ARBA" id="ARBA00004308"/>
    </source>
</evidence>
<keyword evidence="14" id="KW-1185">Reference proteome</keyword>
<evidence type="ECO:0000256" key="5">
    <source>
        <dbReference type="ARBA" id="ARBA00022777"/>
    </source>
</evidence>
<dbReference type="PROSITE" id="PS50011">
    <property type="entry name" value="PROTEIN_KINASE_DOM"/>
    <property type="match status" value="1"/>
</dbReference>
<dbReference type="FunFam" id="1.10.510.10:FF:001512">
    <property type="entry name" value="Receptor tyrosine-protein kinase erbB-2"/>
    <property type="match status" value="1"/>
</dbReference>
<evidence type="ECO:0000256" key="6">
    <source>
        <dbReference type="ARBA" id="ARBA00022840"/>
    </source>
</evidence>
<dbReference type="GO" id="GO:0005886">
    <property type="term" value="C:plasma membrane"/>
    <property type="evidence" value="ECO:0007669"/>
    <property type="project" value="TreeGrafter"/>
</dbReference>
<keyword evidence="8" id="KW-0829">Tyrosine-protein kinase</keyword>
<keyword evidence="5" id="KW-0418">Kinase</keyword>
<evidence type="ECO:0000256" key="9">
    <source>
        <dbReference type="ARBA" id="ARBA00051243"/>
    </source>
</evidence>
<keyword evidence="13" id="KW-0675">Receptor</keyword>
<comment type="caution">
    <text evidence="13">The sequence shown here is derived from an EMBL/GenBank/DDBJ whole genome shotgun (WGS) entry which is preliminary data.</text>
</comment>
<dbReference type="AlphaFoldDB" id="A0A226EIZ7"/>
<evidence type="ECO:0000256" key="3">
    <source>
        <dbReference type="ARBA" id="ARBA00022679"/>
    </source>
</evidence>
<accession>A0A226EIZ7</accession>
<dbReference type="GO" id="GO:0051130">
    <property type="term" value="P:positive regulation of cellular component organization"/>
    <property type="evidence" value="ECO:0007669"/>
    <property type="project" value="UniProtKB-ARBA"/>
</dbReference>
<dbReference type="GO" id="GO:0050793">
    <property type="term" value="P:regulation of developmental process"/>
    <property type="evidence" value="ECO:0007669"/>
    <property type="project" value="UniProtKB-ARBA"/>
</dbReference>
<dbReference type="GO" id="GO:0004714">
    <property type="term" value="F:transmembrane receptor protein tyrosine kinase activity"/>
    <property type="evidence" value="ECO:0007669"/>
    <property type="project" value="UniProtKB-EC"/>
</dbReference>
<dbReference type="STRING" id="158441.A0A226EIZ7"/>
<feature type="transmembrane region" description="Helical" evidence="11">
    <location>
        <begin position="74"/>
        <end position="95"/>
    </location>
</feature>
<dbReference type="GO" id="GO:0005524">
    <property type="term" value="F:ATP binding"/>
    <property type="evidence" value="ECO:0007669"/>
    <property type="project" value="UniProtKB-UniRule"/>
</dbReference>
<dbReference type="Gene3D" id="1.10.510.10">
    <property type="entry name" value="Transferase(Phosphotransferase) domain 1"/>
    <property type="match status" value="1"/>
</dbReference>
<name>A0A226EIZ7_FOLCA</name>
<evidence type="ECO:0000313" key="14">
    <source>
        <dbReference type="Proteomes" id="UP000198287"/>
    </source>
</evidence>
<dbReference type="GO" id="GO:0048468">
    <property type="term" value="P:cell development"/>
    <property type="evidence" value="ECO:0007669"/>
    <property type="project" value="UniProtKB-ARBA"/>
</dbReference>
<dbReference type="InterPro" id="IPR050122">
    <property type="entry name" value="RTK"/>
</dbReference>
<evidence type="ECO:0000256" key="7">
    <source>
        <dbReference type="ARBA" id="ARBA00023136"/>
    </source>
</evidence>
<keyword evidence="6 10" id="KW-0067">ATP-binding</keyword>
<reference evidence="13 14" key="1">
    <citation type="submission" date="2015-12" db="EMBL/GenBank/DDBJ databases">
        <title>The genome of Folsomia candida.</title>
        <authorList>
            <person name="Faddeeva A."/>
            <person name="Derks M.F."/>
            <person name="Anvar Y."/>
            <person name="Smit S."/>
            <person name="Van Straalen N."/>
            <person name="Roelofs D."/>
        </authorList>
    </citation>
    <scope>NUCLEOTIDE SEQUENCE [LARGE SCALE GENOMIC DNA]</scope>
    <source>
        <strain evidence="13 14">VU population</strain>
        <tissue evidence="13">Whole body</tissue>
    </source>
</reference>
<dbReference type="GO" id="GO:0030182">
    <property type="term" value="P:neuron differentiation"/>
    <property type="evidence" value="ECO:0007669"/>
    <property type="project" value="UniProtKB-ARBA"/>
</dbReference>
<keyword evidence="11" id="KW-0812">Transmembrane</keyword>
<dbReference type="Proteomes" id="UP000198287">
    <property type="component" value="Unassembled WGS sequence"/>
</dbReference>
<dbReference type="OMA" id="RNEWERS"/>
<dbReference type="GO" id="GO:0007169">
    <property type="term" value="P:cell surface receptor protein tyrosine kinase signaling pathway"/>
    <property type="evidence" value="ECO:0007669"/>
    <property type="project" value="TreeGrafter"/>
</dbReference>
<evidence type="ECO:0000313" key="13">
    <source>
        <dbReference type="EMBL" id="OXA57693.1"/>
    </source>
</evidence>
<comment type="catalytic activity">
    <reaction evidence="9">
        <text>L-tyrosyl-[protein] + ATP = O-phospho-L-tyrosyl-[protein] + ADP + H(+)</text>
        <dbReference type="Rhea" id="RHEA:10596"/>
        <dbReference type="Rhea" id="RHEA-COMP:10136"/>
        <dbReference type="Rhea" id="RHEA-COMP:20101"/>
        <dbReference type="ChEBI" id="CHEBI:15378"/>
        <dbReference type="ChEBI" id="CHEBI:30616"/>
        <dbReference type="ChEBI" id="CHEBI:46858"/>
        <dbReference type="ChEBI" id="CHEBI:61978"/>
        <dbReference type="ChEBI" id="CHEBI:456216"/>
        <dbReference type="EC" id="2.7.10.1"/>
    </reaction>
</comment>
<keyword evidence="3" id="KW-0808">Transferase</keyword>
<evidence type="ECO:0000256" key="10">
    <source>
        <dbReference type="PROSITE-ProRule" id="PRU10141"/>
    </source>
</evidence>
<dbReference type="InterPro" id="IPR008266">
    <property type="entry name" value="Tyr_kinase_AS"/>
</dbReference>
<dbReference type="InterPro" id="IPR011009">
    <property type="entry name" value="Kinase-like_dom_sf"/>
</dbReference>